<evidence type="ECO:0000256" key="1">
    <source>
        <dbReference type="ARBA" id="ARBA00013038"/>
    </source>
</evidence>
<accession>A0A2T7NJE0</accession>
<proteinExistence type="predicted"/>
<dbReference type="GO" id="GO:0046856">
    <property type="term" value="P:phosphatidylinositol dephosphorylation"/>
    <property type="evidence" value="ECO:0007669"/>
    <property type="project" value="TreeGrafter"/>
</dbReference>
<dbReference type="STRING" id="400727.A0A2T7NJE0"/>
<feature type="transmembrane region" description="Helical" evidence="7">
    <location>
        <begin position="527"/>
        <end position="549"/>
    </location>
</feature>
<reference evidence="9 10" key="1">
    <citation type="submission" date="2018-04" db="EMBL/GenBank/DDBJ databases">
        <title>The genome of golden apple snail Pomacea canaliculata provides insight into stress tolerance and invasive adaptation.</title>
        <authorList>
            <person name="Liu C."/>
            <person name="Liu B."/>
            <person name="Ren Y."/>
            <person name="Zhang Y."/>
            <person name="Wang H."/>
            <person name="Li S."/>
            <person name="Jiang F."/>
            <person name="Yin L."/>
            <person name="Zhang G."/>
            <person name="Qian W."/>
            <person name="Fan W."/>
        </authorList>
    </citation>
    <scope>NUCLEOTIDE SEQUENCE [LARGE SCALE GENOMIC DNA]</scope>
    <source>
        <strain evidence="9">SZHN2017</strain>
        <tissue evidence="9">Muscle</tissue>
    </source>
</reference>
<comment type="caution">
    <text evidence="9">The sequence shown here is derived from an EMBL/GenBank/DDBJ whole genome shotgun (WGS) entry which is preliminary data.</text>
</comment>
<dbReference type="PANTHER" id="PTHR45662">
    <property type="entry name" value="PHOSPHATIDYLINOSITIDE PHOSPHATASE SAC1"/>
    <property type="match status" value="1"/>
</dbReference>
<dbReference type="InterPro" id="IPR002013">
    <property type="entry name" value="SAC_dom"/>
</dbReference>
<comment type="catalytic activity">
    <reaction evidence="3">
        <text>a 1,2-diacyl-sn-glycero-3-phospho-(1D-myo-inositol 4-phosphate) + H2O = a 1,2-diacyl-sn-glycero-3-phospho-(1D-myo-inositol) + phosphate</text>
        <dbReference type="Rhea" id="RHEA:55652"/>
        <dbReference type="ChEBI" id="CHEBI:15377"/>
        <dbReference type="ChEBI" id="CHEBI:43474"/>
        <dbReference type="ChEBI" id="CHEBI:57880"/>
        <dbReference type="ChEBI" id="CHEBI:58178"/>
    </reaction>
    <physiologicalReaction direction="left-to-right" evidence="3">
        <dbReference type="Rhea" id="RHEA:55653"/>
    </physiologicalReaction>
</comment>
<dbReference type="GO" id="GO:0004438">
    <property type="term" value="F:phosphatidylinositol-3-phosphate phosphatase activity"/>
    <property type="evidence" value="ECO:0007669"/>
    <property type="project" value="UniProtKB-EC"/>
</dbReference>
<dbReference type="AlphaFoldDB" id="A0A2T7NJE0"/>
<name>A0A2T7NJE0_POMCA</name>
<evidence type="ECO:0000256" key="3">
    <source>
        <dbReference type="ARBA" id="ARBA00036807"/>
    </source>
</evidence>
<dbReference type="EMBL" id="PZQS01000012">
    <property type="protein sequence ID" value="PVD21279.1"/>
    <property type="molecule type" value="Genomic_DNA"/>
</dbReference>
<keyword evidence="7" id="KW-1133">Transmembrane helix</keyword>
<protein>
    <recommendedName>
        <fullName evidence="4">Phosphatidylinositol-3-phosphatase SAC1</fullName>
        <ecNumber evidence="1">3.1.3.64</ecNumber>
    </recommendedName>
    <alternativeName>
        <fullName evidence="6">Phosphatidylinositol-4-phosphate phosphatase</fullName>
    </alternativeName>
    <alternativeName>
        <fullName evidence="5">Suppressor of actin mutations 1-like protein</fullName>
    </alternativeName>
</protein>
<keyword evidence="10" id="KW-1185">Reference proteome</keyword>
<evidence type="ECO:0000259" key="8">
    <source>
        <dbReference type="PROSITE" id="PS50275"/>
    </source>
</evidence>
<evidence type="ECO:0000256" key="7">
    <source>
        <dbReference type="SAM" id="Phobius"/>
    </source>
</evidence>
<dbReference type="PROSITE" id="PS50275">
    <property type="entry name" value="SAC"/>
    <property type="match status" value="1"/>
</dbReference>
<feature type="domain" description="SAC" evidence="8">
    <location>
        <begin position="121"/>
        <end position="410"/>
    </location>
</feature>
<dbReference type="GO" id="GO:0043812">
    <property type="term" value="F:phosphatidylinositol-4-phosphate phosphatase activity"/>
    <property type="evidence" value="ECO:0007669"/>
    <property type="project" value="TreeGrafter"/>
</dbReference>
<dbReference type="GO" id="GO:0005783">
    <property type="term" value="C:endoplasmic reticulum"/>
    <property type="evidence" value="ECO:0007669"/>
    <property type="project" value="TreeGrafter"/>
</dbReference>
<gene>
    <name evidence="9" type="ORF">C0Q70_19450</name>
</gene>
<evidence type="ECO:0000256" key="6">
    <source>
        <dbReference type="ARBA" id="ARBA00041911"/>
    </source>
</evidence>
<evidence type="ECO:0000256" key="5">
    <source>
        <dbReference type="ARBA" id="ARBA00041396"/>
    </source>
</evidence>
<evidence type="ECO:0000313" key="10">
    <source>
        <dbReference type="Proteomes" id="UP000245119"/>
    </source>
</evidence>
<evidence type="ECO:0000256" key="2">
    <source>
        <dbReference type="ARBA" id="ARBA00036631"/>
    </source>
</evidence>
<dbReference type="Proteomes" id="UP000245119">
    <property type="component" value="Linkage Group LG12"/>
</dbReference>
<sequence>MAVHEVLRLHITSERFIVEPRGGDTTELLIIDRVTQEITLQGNQGQIPASAITKSIYGILGIIRLVAGAYLIVITKREKVGEVKGHTIWRVADTEIHSYKRTTTHLTEQQNSLNKTYLSLVENMLRTEFFYFSPTYDISHSLQRLHNTSPEFQSLALHERADQRFVWNGHVLRELTQQPELSRYCLPVILGFIEVSSCQINGKSFDYTLISRRCIYRAGTRFNVRGVDSEGQVANFVETEQIVQYNGHCCSFVQTRGSIPLFWSQRADLKRIPNPVLIKANHLSGFQKHFDNQIYNYGYQVIVNLVNQKGYEKELETMYGQTVSSAKNANIRYEAFDFHKECKNMRFDRLSLLLDRLEGDIKRFGYFHQNRDGFVVSQQCGVFRTNCMDCLDRTNVVQGLIGREVLKDQLTNKTAGINSSHDSTYQTNCKDVTGKRTALGGLMDGWNSLVRYIRNNFQDGIRQDAIDLFLGNHVVEETEGLTSRSPLAVQRDWKYYAIPVILMIASAMLIITILLPDEQTSEQLMYIFFWGAAAIISLATLFWFGTVFVDQPRLLNDKIKIE</sequence>
<comment type="catalytic activity">
    <reaction evidence="2">
        <text>a 1,2-diacyl-sn-glycero-3-phospho-(1D-myo-inositol-3-phosphate) + H2O = a 1,2-diacyl-sn-glycero-3-phospho-(1D-myo-inositol) + phosphate</text>
        <dbReference type="Rhea" id="RHEA:12316"/>
        <dbReference type="ChEBI" id="CHEBI:15377"/>
        <dbReference type="ChEBI" id="CHEBI:43474"/>
        <dbReference type="ChEBI" id="CHEBI:57880"/>
        <dbReference type="ChEBI" id="CHEBI:58088"/>
        <dbReference type="EC" id="3.1.3.64"/>
    </reaction>
    <physiologicalReaction direction="left-to-right" evidence="2">
        <dbReference type="Rhea" id="RHEA:12317"/>
    </physiologicalReaction>
</comment>
<evidence type="ECO:0000256" key="4">
    <source>
        <dbReference type="ARBA" id="ARBA00040795"/>
    </source>
</evidence>
<organism evidence="9 10">
    <name type="scientific">Pomacea canaliculata</name>
    <name type="common">Golden apple snail</name>
    <dbReference type="NCBI Taxonomy" id="400727"/>
    <lineage>
        <taxon>Eukaryota</taxon>
        <taxon>Metazoa</taxon>
        <taxon>Spiralia</taxon>
        <taxon>Lophotrochozoa</taxon>
        <taxon>Mollusca</taxon>
        <taxon>Gastropoda</taxon>
        <taxon>Caenogastropoda</taxon>
        <taxon>Architaenioglossa</taxon>
        <taxon>Ampullarioidea</taxon>
        <taxon>Ampullariidae</taxon>
        <taxon>Pomacea</taxon>
    </lineage>
</organism>
<dbReference type="PANTHER" id="PTHR45662:SF2">
    <property type="entry name" value="PHOSPHATIDYLINOSITOL-3-PHOSPHATASE SAC1"/>
    <property type="match status" value="1"/>
</dbReference>
<keyword evidence="7" id="KW-0472">Membrane</keyword>
<dbReference type="Pfam" id="PF02383">
    <property type="entry name" value="Syja_N"/>
    <property type="match status" value="1"/>
</dbReference>
<feature type="transmembrane region" description="Helical" evidence="7">
    <location>
        <begin position="493"/>
        <end position="515"/>
    </location>
</feature>
<keyword evidence="7" id="KW-0812">Transmembrane</keyword>
<dbReference type="OrthoDB" id="405996at2759"/>
<evidence type="ECO:0000313" key="9">
    <source>
        <dbReference type="EMBL" id="PVD21279.1"/>
    </source>
</evidence>
<dbReference type="EC" id="3.1.3.64" evidence="1"/>